<dbReference type="Pfam" id="PF07963">
    <property type="entry name" value="N_methyl"/>
    <property type="match status" value="1"/>
</dbReference>
<keyword evidence="1" id="KW-0488">Methylation</keyword>
<dbReference type="PANTHER" id="PTHR30093">
    <property type="entry name" value="GENERAL SECRETION PATHWAY PROTEIN G"/>
    <property type="match status" value="1"/>
</dbReference>
<name>A0A1G7I8N3_9FIRM</name>
<dbReference type="InterPro" id="IPR012902">
    <property type="entry name" value="N_methyl_site"/>
</dbReference>
<dbReference type="NCBIfam" id="TIGR02532">
    <property type="entry name" value="IV_pilin_GFxxxE"/>
    <property type="match status" value="1"/>
</dbReference>
<dbReference type="Proteomes" id="UP000243333">
    <property type="component" value="Unassembled WGS sequence"/>
</dbReference>
<organism evidence="3 4">
    <name type="scientific">Sporolituus thermophilus DSM 23256</name>
    <dbReference type="NCBI Taxonomy" id="1123285"/>
    <lineage>
        <taxon>Bacteria</taxon>
        <taxon>Bacillati</taxon>
        <taxon>Bacillota</taxon>
        <taxon>Negativicutes</taxon>
        <taxon>Selenomonadales</taxon>
        <taxon>Sporomusaceae</taxon>
        <taxon>Sporolituus</taxon>
    </lineage>
</organism>
<dbReference type="AlphaFoldDB" id="A0A1G7I8N3"/>
<keyword evidence="2" id="KW-0472">Membrane</keyword>
<proteinExistence type="predicted"/>
<dbReference type="GO" id="GO:0015628">
    <property type="term" value="P:protein secretion by the type II secretion system"/>
    <property type="evidence" value="ECO:0007669"/>
    <property type="project" value="InterPro"/>
</dbReference>
<dbReference type="GO" id="GO:0015627">
    <property type="term" value="C:type II protein secretion system complex"/>
    <property type="evidence" value="ECO:0007669"/>
    <property type="project" value="InterPro"/>
</dbReference>
<dbReference type="PROSITE" id="PS00409">
    <property type="entry name" value="PROKAR_NTER_METHYL"/>
    <property type="match status" value="1"/>
</dbReference>
<evidence type="ECO:0000313" key="4">
    <source>
        <dbReference type="Proteomes" id="UP000243333"/>
    </source>
</evidence>
<protein>
    <submittedName>
        <fullName evidence="3">N-terminal methylation site-containing protein</fullName>
    </submittedName>
</protein>
<evidence type="ECO:0000313" key="3">
    <source>
        <dbReference type="EMBL" id="SDF09045.1"/>
    </source>
</evidence>
<dbReference type="STRING" id="1123285.SAMN05660235_00400"/>
<accession>A0A1G7I8N3</accession>
<keyword evidence="2" id="KW-0812">Transmembrane</keyword>
<reference evidence="4" key="1">
    <citation type="submission" date="2016-10" db="EMBL/GenBank/DDBJ databases">
        <authorList>
            <person name="Varghese N."/>
            <person name="Submissions S."/>
        </authorList>
    </citation>
    <scope>NUCLEOTIDE SEQUENCE [LARGE SCALE GENOMIC DNA]</scope>
    <source>
        <strain evidence="4">DSM 23256</strain>
    </source>
</reference>
<keyword evidence="2" id="KW-1133">Transmembrane helix</keyword>
<dbReference type="Gene3D" id="3.30.700.10">
    <property type="entry name" value="Glycoprotein, Type 4 Pilin"/>
    <property type="match status" value="1"/>
</dbReference>
<dbReference type="EMBL" id="FNBU01000002">
    <property type="protein sequence ID" value="SDF09045.1"/>
    <property type="molecule type" value="Genomic_DNA"/>
</dbReference>
<dbReference type="InterPro" id="IPR000983">
    <property type="entry name" value="Bac_GSPG_pilin"/>
</dbReference>
<dbReference type="PANTHER" id="PTHR30093:SF34">
    <property type="entry name" value="PREPILIN PEPTIDASE-DEPENDENT PROTEIN D"/>
    <property type="match status" value="1"/>
</dbReference>
<dbReference type="SUPFAM" id="SSF54523">
    <property type="entry name" value="Pili subunits"/>
    <property type="match status" value="1"/>
</dbReference>
<gene>
    <name evidence="3" type="ORF">SAMN05660235_00400</name>
</gene>
<keyword evidence="4" id="KW-1185">Reference proteome</keyword>
<dbReference type="OrthoDB" id="1819208at2"/>
<evidence type="ECO:0000256" key="1">
    <source>
        <dbReference type="ARBA" id="ARBA00022481"/>
    </source>
</evidence>
<dbReference type="PRINTS" id="PR00813">
    <property type="entry name" value="BCTERIALGSPG"/>
</dbReference>
<dbReference type="RefSeq" id="WP_093687600.1">
    <property type="nucleotide sequence ID" value="NZ_FNBU01000002.1"/>
</dbReference>
<sequence length="128" mass="13717">MLRNMRKAMKGQKGFTLVELMVVVAIIGILAAIAVPRFADTTDSANLSKMKADLRTIDSAAAVYYAKNNAYPADIATLVTGGYLTAAPQPPAKYKNLGAVTYTFNPAVGRAYATINGSNYYSDSTNWP</sequence>
<feature type="transmembrane region" description="Helical" evidence="2">
    <location>
        <begin position="20"/>
        <end position="39"/>
    </location>
</feature>
<dbReference type="InterPro" id="IPR045584">
    <property type="entry name" value="Pilin-like"/>
</dbReference>
<evidence type="ECO:0000256" key="2">
    <source>
        <dbReference type="SAM" id="Phobius"/>
    </source>
</evidence>